<keyword evidence="1" id="KW-1133">Transmembrane helix</keyword>
<dbReference type="AlphaFoldDB" id="A0A559KU11"/>
<evidence type="ECO:0000313" key="3">
    <source>
        <dbReference type="Proteomes" id="UP000320707"/>
    </source>
</evidence>
<comment type="caution">
    <text evidence="2">The sequence shown here is derived from an EMBL/GenBank/DDBJ whole genome shotgun (WGS) entry which is preliminary data.</text>
</comment>
<dbReference type="EMBL" id="SRMI01000009">
    <property type="protein sequence ID" value="TVY63491.1"/>
    <property type="molecule type" value="Genomic_DNA"/>
</dbReference>
<accession>A0A559KU11</accession>
<keyword evidence="1" id="KW-0812">Transmembrane</keyword>
<feature type="transmembrane region" description="Helical" evidence="1">
    <location>
        <begin position="232"/>
        <end position="255"/>
    </location>
</feature>
<organism evidence="2 3">
    <name type="scientific">Fusarium oxysporum f. sp. cubense</name>
    <dbReference type="NCBI Taxonomy" id="61366"/>
    <lineage>
        <taxon>Eukaryota</taxon>
        <taxon>Fungi</taxon>
        <taxon>Dikarya</taxon>
        <taxon>Ascomycota</taxon>
        <taxon>Pezizomycotina</taxon>
        <taxon>Sordariomycetes</taxon>
        <taxon>Hypocreomycetidae</taxon>
        <taxon>Hypocreales</taxon>
        <taxon>Nectriaceae</taxon>
        <taxon>Fusarium</taxon>
        <taxon>Fusarium oxysporum species complex</taxon>
    </lineage>
</organism>
<evidence type="ECO:0000313" key="2">
    <source>
        <dbReference type="EMBL" id="TVY63491.1"/>
    </source>
</evidence>
<name>A0A559KU11_FUSOC</name>
<reference evidence="2 3" key="1">
    <citation type="journal article" date="2019" name="Microbiol. Resour. Announc.">
        <title>High-quality draft genome sequence of Fusarium oxysporum f. sp. cubense strain 160527, a causal agent of Panama disease.</title>
        <authorList>
            <person name="Asai S."/>
            <person name="Ayukawa Y."/>
            <person name="Gan P."/>
            <person name="Masuda S."/>
            <person name="Komatsu K."/>
            <person name="Shirasu K."/>
            <person name="Arie T."/>
        </authorList>
    </citation>
    <scope>NUCLEOTIDE SEQUENCE [LARGE SCALE GENOMIC DNA]</scope>
    <source>
        <strain evidence="2 3">160527</strain>
    </source>
</reference>
<sequence>MDIDSKGEEDKLEREYYPLRKIVVLNVTNHFVSIYNDIKVENGTVPDRLRELSSKADGMWTRIYDSTDVEVMAASACYYNIRQPGLYHVNISGKAISQEPAWNENNTEAILLQLGIGPNAQDEESRGILKLEIGSFMDRDVSVIYRPFYDVLDTGFMWGMNPGLFDLPNHTHHEHNLVFRDVIEQTGDLALAIQAVSTRLFQMTYYYLMDEYNVAVPITTTHAVTMLIPVRWLGLKLVIILVAVHLFLMFLIICLF</sequence>
<evidence type="ECO:0000256" key="1">
    <source>
        <dbReference type="SAM" id="Phobius"/>
    </source>
</evidence>
<dbReference type="Proteomes" id="UP000320707">
    <property type="component" value="Unassembled WGS sequence"/>
</dbReference>
<gene>
    <name evidence="2" type="ORF">Focb16_v015269</name>
</gene>
<protein>
    <submittedName>
        <fullName evidence="2">Uncharacterized protein</fullName>
    </submittedName>
</protein>
<keyword evidence="1" id="KW-0472">Membrane</keyword>
<proteinExistence type="predicted"/>